<evidence type="ECO:0000256" key="1">
    <source>
        <dbReference type="SAM" id="MobiDB-lite"/>
    </source>
</evidence>
<accession>A0A0W4ZJF4</accession>
<dbReference type="Proteomes" id="UP000054454">
    <property type="component" value="Unassembled WGS sequence"/>
</dbReference>
<gene>
    <name evidence="2" type="ORF">T552_01755</name>
</gene>
<sequence>MPLKDEAESRGKRGNGRKSNWTVLEKTGIPLGVSPGKGSLTSKPTSFRLSKTTFSEATYVPIRGFNTVEVSSYLNKEWKSALDRANDTTFPAKDRPEIYKMTNNEWMTKNGSTASIWGGRGHLMAKGSTFLAELRKSIVSNNIVEPKGG</sequence>
<reference evidence="3" key="1">
    <citation type="journal article" date="2016" name="Nat. Commun.">
        <title>Genome analysis of three Pneumocystis species reveals adaptation mechanisms to life exclusively in mammalian hosts.</title>
        <authorList>
            <person name="Ma L."/>
            <person name="Chen Z."/>
            <person name="Huang D.W."/>
            <person name="Kutty G."/>
            <person name="Ishihara M."/>
            <person name="Wang H."/>
            <person name="Abouelleil A."/>
            <person name="Bishop L."/>
            <person name="Davey E."/>
            <person name="Deng R."/>
            <person name="Deng X."/>
            <person name="Fan L."/>
            <person name="Fantoni G."/>
            <person name="Fitzgerald M."/>
            <person name="Gogineni E."/>
            <person name="Goldberg J.M."/>
            <person name="Handley G."/>
            <person name="Hu X."/>
            <person name="Huber C."/>
            <person name="Jiao X."/>
            <person name="Jones K."/>
            <person name="Levin J.Z."/>
            <person name="Liu Y."/>
            <person name="Macdonald P."/>
            <person name="Melnikov A."/>
            <person name="Raley C."/>
            <person name="Sassi M."/>
            <person name="Sherman B.T."/>
            <person name="Song X."/>
            <person name="Sykes S."/>
            <person name="Tran B."/>
            <person name="Walsh L."/>
            <person name="Xia Y."/>
            <person name="Yang J."/>
            <person name="Young S."/>
            <person name="Zeng Q."/>
            <person name="Zheng X."/>
            <person name="Stephens R."/>
            <person name="Nusbaum C."/>
            <person name="Birren B.W."/>
            <person name="Azadi P."/>
            <person name="Lempicki R.A."/>
            <person name="Cuomo C.A."/>
            <person name="Kovacs J.A."/>
        </authorList>
    </citation>
    <scope>NUCLEOTIDE SEQUENCE [LARGE SCALE GENOMIC DNA]</scope>
    <source>
        <strain evidence="3">B80</strain>
    </source>
</reference>
<organism evidence="2 3">
    <name type="scientific">Pneumocystis carinii (strain B80)</name>
    <name type="common">Rat pneumocystis pneumonia agent</name>
    <name type="synonym">Pneumocystis carinii f. sp. carinii</name>
    <dbReference type="NCBI Taxonomy" id="1408658"/>
    <lineage>
        <taxon>Eukaryota</taxon>
        <taxon>Fungi</taxon>
        <taxon>Dikarya</taxon>
        <taxon>Ascomycota</taxon>
        <taxon>Taphrinomycotina</taxon>
        <taxon>Pneumocystomycetes</taxon>
        <taxon>Pneumocystaceae</taxon>
        <taxon>Pneumocystis</taxon>
    </lineage>
</organism>
<evidence type="ECO:0000313" key="3">
    <source>
        <dbReference type="Proteomes" id="UP000054454"/>
    </source>
</evidence>
<name>A0A0W4ZJF4_PNEC8</name>
<dbReference type="OrthoDB" id="5598843at2759"/>
<evidence type="ECO:0000313" key="2">
    <source>
        <dbReference type="EMBL" id="KTW28495.1"/>
    </source>
</evidence>
<protein>
    <submittedName>
        <fullName evidence="2">Uncharacterized protein</fullName>
    </submittedName>
</protein>
<comment type="caution">
    <text evidence="2">The sequence shown here is derived from an EMBL/GenBank/DDBJ whole genome shotgun (WGS) entry which is preliminary data.</text>
</comment>
<dbReference type="EMBL" id="LFVZ01000007">
    <property type="protein sequence ID" value="KTW28495.1"/>
    <property type="molecule type" value="Genomic_DNA"/>
</dbReference>
<dbReference type="VEuPathDB" id="FungiDB:T552_01755"/>
<feature type="region of interest" description="Disordered" evidence="1">
    <location>
        <begin position="1"/>
        <end position="23"/>
    </location>
</feature>
<feature type="compositionally biased region" description="Basic and acidic residues" evidence="1">
    <location>
        <begin position="1"/>
        <end position="11"/>
    </location>
</feature>
<dbReference type="RefSeq" id="XP_018226038.1">
    <property type="nucleotide sequence ID" value="XM_018370323.1"/>
</dbReference>
<proteinExistence type="predicted"/>
<keyword evidence="3" id="KW-1185">Reference proteome</keyword>
<dbReference type="GeneID" id="28936526"/>
<dbReference type="AlphaFoldDB" id="A0A0W4ZJF4"/>